<dbReference type="Pfam" id="PF11774">
    <property type="entry name" value="Lsr2"/>
    <property type="match status" value="1"/>
</dbReference>
<feature type="domain" description="Lsr2 dimerization" evidence="2">
    <location>
        <begin position="1"/>
        <end position="64"/>
    </location>
</feature>
<accession>H6N3H2</accession>
<evidence type="ECO:0000259" key="2">
    <source>
        <dbReference type="Pfam" id="PF11774"/>
    </source>
</evidence>
<organism evidence="4 5">
    <name type="scientific">Gordonia polyisoprenivorans (strain DSM 44266 / VH2)</name>
    <dbReference type="NCBI Taxonomy" id="1112204"/>
    <lineage>
        <taxon>Bacteria</taxon>
        <taxon>Bacillati</taxon>
        <taxon>Actinomycetota</taxon>
        <taxon>Actinomycetes</taxon>
        <taxon>Mycobacteriales</taxon>
        <taxon>Gordoniaceae</taxon>
        <taxon>Gordonia</taxon>
    </lineage>
</organism>
<gene>
    <name evidence="4" type="ordered locus">GPOL_c12760</name>
</gene>
<dbReference type="GO" id="GO:0003677">
    <property type="term" value="F:DNA binding"/>
    <property type="evidence" value="ECO:0007669"/>
    <property type="project" value="UniProtKB-KW"/>
</dbReference>
<dbReference type="Pfam" id="PF23359">
    <property type="entry name" value="Lsr2_DNA-bd"/>
    <property type="match status" value="1"/>
</dbReference>
<dbReference type="Proteomes" id="UP000009154">
    <property type="component" value="Chromosome"/>
</dbReference>
<dbReference type="EMBL" id="CP003119">
    <property type="protein sequence ID" value="AFA72331.1"/>
    <property type="molecule type" value="Genomic_DNA"/>
</dbReference>
<dbReference type="AlphaFoldDB" id="H6N3H2"/>
<feature type="domain" description="Lsr2 DNA-binding" evidence="3">
    <location>
        <begin position="77"/>
        <end position="112"/>
    </location>
</feature>
<dbReference type="Gene3D" id="3.30.60.230">
    <property type="entry name" value="Lsr2, dimerization domain"/>
    <property type="match status" value="1"/>
</dbReference>
<dbReference type="InterPro" id="IPR055370">
    <property type="entry name" value="Lsr2_DNA-bd"/>
</dbReference>
<evidence type="ECO:0000313" key="4">
    <source>
        <dbReference type="EMBL" id="AFA72331.1"/>
    </source>
</evidence>
<dbReference type="InterPro" id="IPR042261">
    <property type="entry name" value="Lsr2-like_dimerization"/>
</dbReference>
<dbReference type="GeneID" id="90158334"/>
<protein>
    <submittedName>
        <fullName evidence="4">LSR2-like protein</fullName>
    </submittedName>
</protein>
<dbReference type="KEGG" id="gpo:GPOL_c12760"/>
<dbReference type="Gene3D" id="4.10.320.10">
    <property type="entry name" value="E3-binding domain"/>
    <property type="match status" value="1"/>
</dbReference>
<dbReference type="STRING" id="1112204.GPOL_c12760"/>
<keyword evidence="5" id="KW-1185">Reference proteome</keyword>
<sequence length="114" mass="13001">MAKVQTVQFIDDLDGSPVEAELVETVRWQWQGVDYEFDTAARNLAEIEQGRVPVSKLLNASRRIRRTASSVSRRRGGRKRAAAVREWARRQGYDVPDRGRLSNEIVAAFDEANR</sequence>
<proteinExistence type="predicted"/>
<evidence type="ECO:0000313" key="5">
    <source>
        <dbReference type="Proteomes" id="UP000009154"/>
    </source>
</evidence>
<reference evidence="4 5" key="1">
    <citation type="journal article" date="2012" name="Appl. Environ. Microbiol.">
        <title>Involvement of two latex-clearing proteins during rubber degradation and insights into the subsequent degradation pathway revealed by the genome sequence of Gordonia polyisoprenivorans strain VH2.</title>
        <authorList>
            <person name="Hiessl S."/>
            <person name="Schuldes J."/>
            <person name="Thurmer A."/>
            <person name="Halbsguth T."/>
            <person name="Broker D."/>
            <person name="Angelov A."/>
            <person name="Liebl W."/>
            <person name="Daniel R."/>
            <person name="Steinbuchel A."/>
        </authorList>
    </citation>
    <scope>NUCLEOTIDE SEQUENCE [LARGE SCALE GENOMIC DNA]</scope>
    <source>
        <strain evidence="5">DSM 44266 / VH2</strain>
    </source>
</reference>
<dbReference type="RefSeq" id="WP_014359220.1">
    <property type="nucleotide sequence ID" value="NC_016906.1"/>
</dbReference>
<dbReference type="GO" id="GO:0016746">
    <property type="term" value="F:acyltransferase activity"/>
    <property type="evidence" value="ECO:0007669"/>
    <property type="project" value="InterPro"/>
</dbReference>
<evidence type="ECO:0000259" key="3">
    <source>
        <dbReference type="Pfam" id="PF23359"/>
    </source>
</evidence>
<evidence type="ECO:0000256" key="1">
    <source>
        <dbReference type="ARBA" id="ARBA00023125"/>
    </source>
</evidence>
<dbReference type="InterPro" id="IPR024412">
    <property type="entry name" value="Lsr2_dim_dom"/>
</dbReference>
<dbReference type="InterPro" id="IPR036625">
    <property type="entry name" value="E3-bd_dom_sf"/>
</dbReference>
<keyword evidence="1" id="KW-0238">DNA-binding</keyword>
<name>H6N3H2_GORPV</name>
<dbReference type="HOGENOM" id="CLU_139818_0_0_11"/>